<gene>
    <name evidence="3" type="ORF">VB695_08640</name>
</gene>
<dbReference type="Proteomes" id="UP001303285">
    <property type="component" value="Unassembled WGS sequence"/>
</dbReference>
<feature type="compositionally biased region" description="Polar residues" evidence="1">
    <location>
        <begin position="455"/>
        <end position="486"/>
    </location>
</feature>
<evidence type="ECO:0000256" key="2">
    <source>
        <dbReference type="SAM" id="Phobius"/>
    </source>
</evidence>
<feature type="region of interest" description="Disordered" evidence="1">
    <location>
        <begin position="391"/>
        <end position="415"/>
    </location>
</feature>
<keyword evidence="2" id="KW-1133">Transmembrane helix</keyword>
<dbReference type="RefSeq" id="WP_323244407.1">
    <property type="nucleotide sequence ID" value="NZ_JAYGHK010000022.1"/>
</dbReference>
<comment type="caution">
    <text evidence="3">The sequence shown here is derived from an EMBL/GenBank/DDBJ whole genome shotgun (WGS) entry which is preliminary data.</text>
</comment>
<name>A0ABU5UQR2_NODSP</name>
<evidence type="ECO:0000313" key="4">
    <source>
        <dbReference type="Proteomes" id="UP001303285"/>
    </source>
</evidence>
<protein>
    <submittedName>
        <fullName evidence="3">Uncharacterized protein</fullName>
    </submittedName>
</protein>
<feature type="transmembrane region" description="Helical" evidence="2">
    <location>
        <begin position="358"/>
        <end position="381"/>
    </location>
</feature>
<sequence length="486" mass="54106">MIKFCDWRATIIITIGVVCNFSMLIVNSSQTFAISLNSTLIASDDGSIHIGDKYNSSKIVDLTEADTADTPLDDRSIHLGNKHNSGTPKTPLYVLSQKIDLTKAGNLSNNLEDELQNSLILIEFETSRSRITIGSVIYLVAKITNISTVPVILTEDDLILTLPREISSYHYPAVFSTENENANNPANGNKCIEIKSKESYRAVWQLVDNSTTEEANWLKNTIAWWNSNFFGYLKYTFFEPGNYNAIVNVRYWTTKENDQNKCNKTYKFNSEDFSSSKLYTKEQPMLIDSPQQVIILGAIIGGFVSWLLTLLLKINTDITNNEKDYLLVFFKKFPSCLGSMLLSGIVTILLSRMSDGTFIINVTVNDFWGAIATGFVASYFGTPLLDQFKPKGLGGEKSAEDKPDLGRENGNNETTVLGQENVNNEKLGLVQENGNNETTALDQENVNNEKPDLGQENSNNETTYSVNENGNNETTALGQENSNNKI</sequence>
<feature type="compositionally biased region" description="Basic and acidic residues" evidence="1">
    <location>
        <begin position="397"/>
        <end position="407"/>
    </location>
</feature>
<keyword evidence="2" id="KW-0812">Transmembrane</keyword>
<reference evidence="3 4" key="1">
    <citation type="submission" date="2023-12" db="EMBL/GenBank/DDBJ databases">
        <title>Baltic Sea Cyanobacteria.</title>
        <authorList>
            <person name="Delbaje E."/>
            <person name="Fewer D.P."/>
            <person name="Shishido T.K."/>
        </authorList>
    </citation>
    <scope>NUCLEOTIDE SEQUENCE [LARGE SCALE GENOMIC DNA]</scope>
    <source>
        <strain evidence="3 4">UHCC 0060</strain>
    </source>
</reference>
<organism evidence="3 4">
    <name type="scientific">Nodularia spumigena UHCC 0060</name>
    <dbReference type="NCBI Taxonomy" id="3110300"/>
    <lineage>
        <taxon>Bacteria</taxon>
        <taxon>Bacillati</taxon>
        <taxon>Cyanobacteriota</taxon>
        <taxon>Cyanophyceae</taxon>
        <taxon>Nostocales</taxon>
        <taxon>Nodulariaceae</taxon>
        <taxon>Nodularia</taxon>
    </lineage>
</organism>
<feature type="transmembrane region" description="Helical" evidence="2">
    <location>
        <begin position="333"/>
        <end position="352"/>
    </location>
</feature>
<evidence type="ECO:0000313" key="3">
    <source>
        <dbReference type="EMBL" id="MEA5608139.1"/>
    </source>
</evidence>
<keyword evidence="4" id="KW-1185">Reference proteome</keyword>
<keyword evidence="2" id="KW-0472">Membrane</keyword>
<accession>A0ABU5UQR2</accession>
<feature type="transmembrane region" description="Helical" evidence="2">
    <location>
        <begin position="293"/>
        <end position="312"/>
    </location>
</feature>
<evidence type="ECO:0000256" key="1">
    <source>
        <dbReference type="SAM" id="MobiDB-lite"/>
    </source>
</evidence>
<proteinExistence type="predicted"/>
<feature type="transmembrane region" description="Helical" evidence="2">
    <location>
        <begin position="7"/>
        <end position="26"/>
    </location>
</feature>
<feature type="region of interest" description="Disordered" evidence="1">
    <location>
        <begin position="440"/>
        <end position="486"/>
    </location>
</feature>
<dbReference type="EMBL" id="JAYGHK010000022">
    <property type="protein sequence ID" value="MEA5608139.1"/>
    <property type="molecule type" value="Genomic_DNA"/>
</dbReference>